<evidence type="ECO:0000256" key="1">
    <source>
        <dbReference type="ARBA" id="ARBA00004418"/>
    </source>
</evidence>
<dbReference type="InterPro" id="IPR002386">
    <property type="entry name" value="Amicyanin/Pseudoazurin"/>
</dbReference>
<evidence type="ECO:0000313" key="9">
    <source>
        <dbReference type="EMBL" id="QHQ37455.1"/>
    </source>
</evidence>
<evidence type="ECO:0000256" key="5">
    <source>
        <dbReference type="ARBA" id="ARBA00022982"/>
    </source>
</evidence>
<dbReference type="GO" id="GO:0042597">
    <property type="term" value="C:periplasmic space"/>
    <property type="evidence" value="ECO:0007669"/>
    <property type="project" value="UniProtKB-SubCell"/>
</dbReference>
<dbReference type="SUPFAM" id="SSF49503">
    <property type="entry name" value="Cupredoxins"/>
    <property type="match status" value="1"/>
</dbReference>
<reference evidence="9 10" key="1">
    <citation type="submission" date="2019-12" db="EMBL/GenBank/DDBJ databases">
        <title>Complete genome sequence of Algicella marina strain 9Alg 56(T) isolated from the red alga Tichocarpus crinitus.</title>
        <authorList>
            <person name="Kim S.-G."/>
            <person name="Nedashkovskaya O.I."/>
        </authorList>
    </citation>
    <scope>NUCLEOTIDE SEQUENCE [LARGE SCALE GENOMIC DNA]</scope>
    <source>
        <strain evidence="9 10">9Alg 56</strain>
    </source>
</reference>
<accession>A0A6P1T6S9</accession>
<keyword evidence="6 7" id="KW-0186">Copper</keyword>
<feature type="binding site" evidence="7">
    <location>
        <position position="86"/>
    </location>
    <ligand>
        <name>Cu cation</name>
        <dbReference type="ChEBI" id="CHEBI:23378"/>
    </ligand>
</feature>
<evidence type="ECO:0000259" key="8">
    <source>
        <dbReference type="Pfam" id="PF00127"/>
    </source>
</evidence>
<sequence>MPTGIGSSVFAQETHVVMAKGVRFDPLFIYIEPGDIVSFENMPTHNIETLEGLCPEGQEKIKSEIGQNFTQTFDTVGIVTYKCTPHWGNRMGGFIVVGQPENPGEILDAYLATTDEEKEYLPARGLIKKLRADMEKQGLV</sequence>
<evidence type="ECO:0000256" key="3">
    <source>
        <dbReference type="ARBA" id="ARBA00022723"/>
    </source>
</evidence>
<dbReference type="InterPro" id="IPR008972">
    <property type="entry name" value="Cupredoxin"/>
</dbReference>
<dbReference type="Gene3D" id="2.60.40.420">
    <property type="entry name" value="Cupredoxins - blue copper proteins"/>
    <property type="match status" value="1"/>
</dbReference>
<keyword evidence="5" id="KW-0249">Electron transport</keyword>
<dbReference type="KEGG" id="amaq:GO499_15615"/>
<dbReference type="EMBL" id="CP046620">
    <property type="protein sequence ID" value="QHQ37455.1"/>
    <property type="molecule type" value="Genomic_DNA"/>
</dbReference>
<evidence type="ECO:0000256" key="4">
    <source>
        <dbReference type="ARBA" id="ARBA00022764"/>
    </source>
</evidence>
<evidence type="ECO:0000256" key="2">
    <source>
        <dbReference type="ARBA" id="ARBA00022448"/>
    </source>
</evidence>
<comment type="subcellular location">
    <subcellularLocation>
        <location evidence="1">Periplasm</location>
    </subcellularLocation>
</comment>
<evidence type="ECO:0000313" key="10">
    <source>
        <dbReference type="Proteomes" id="UP000464495"/>
    </source>
</evidence>
<dbReference type="Pfam" id="PF00127">
    <property type="entry name" value="Copper-bind"/>
    <property type="match status" value="1"/>
</dbReference>
<dbReference type="InterPro" id="IPR000923">
    <property type="entry name" value="BlueCu_1"/>
</dbReference>
<keyword evidence="4" id="KW-0574">Periplasm</keyword>
<keyword evidence="10" id="KW-1185">Reference proteome</keyword>
<keyword evidence="3 7" id="KW-0479">Metal-binding</keyword>
<dbReference type="GO" id="GO:0009055">
    <property type="term" value="F:electron transfer activity"/>
    <property type="evidence" value="ECO:0007669"/>
    <property type="project" value="InterPro"/>
</dbReference>
<evidence type="ECO:0000256" key="6">
    <source>
        <dbReference type="ARBA" id="ARBA00023008"/>
    </source>
</evidence>
<protein>
    <submittedName>
        <fullName evidence="9">Pseudoazurin</fullName>
    </submittedName>
</protein>
<dbReference type="PRINTS" id="PR00155">
    <property type="entry name" value="AMICYANIN"/>
</dbReference>
<name>A0A6P1T6S9_9RHOB</name>
<organism evidence="9 10">
    <name type="scientific">Algicella marina</name>
    <dbReference type="NCBI Taxonomy" id="2683284"/>
    <lineage>
        <taxon>Bacteria</taxon>
        <taxon>Pseudomonadati</taxon>
        <taxon>Pseudomonadota</taxon>
        <taxon>Alphaproteobacteria</taxon>
        <taxon>Rhodobacterales</taxon>
        <taxon>Paracoccaceae</taxon>
        <taxon>Algicella</taxon>
    </lineage>
</organism>
<dbReference type="AlphaFoldDB" id="A0A6P1T6S9"/>
<feature type="binding site" evidence="7">
    <location>
        <position position="91"/>
    </location>
    <ligand>
        <name>Cu cation</name>
        <dbReference type="ChEBI" id="CHEBI:23378"/>
    </ligand>
</feature>
<proteinExistence type="predicted"/>
<evidence type="ECO:0000256" key="7">
    <source>
        <dbReference type="PIRSR" id="PIRSR602386-1"/>
    </source>
</evidence>
<gene>
    <name evidence="9" type="ORF">GO499_15615</name>
</gene>
<feature type="binding site" evidence="7">
    <location>
        <position position="83"/>
    </location>
    <ligand>
        <name>Cu cation</name>
        <dbReference type="ChEBI" id="CHEBI:23378"/>
    </ligand>
</feature>
<keyword evidence="2" id="KW-0813">Transport</keyword>
<dbReference type="Proteomes" id="UP000464495">
    <property type="component" value="Chromosome"/>
</dbReference>
<feature type="domain" description="Blue (type 1) copper" evidence="8">
    <location>
        <begin position="20"/>
        <end position="97"/>
    </location>
</feature>
<feature type="binding site" evidence="7">
    <location>
        <position position="45"/>
    </location>
    <ligand>
        <name>Cu cation</name>
        <dbReference type="ChEBI" id="CHEBI:23378"/>
    </ligand>
</feature>
<comment type="cofactor">
    <cofactor evidence="7">
        <name>Cu cation</name>
        <dbReference type="ChEBI" id="CHEBI:23378"/>
    </cofactor>
    <text evidence="7">Binds 1 copper ion per subunit.</text>
</comment>
<dbReference type="GO" id="GO:0005507">
    <property type="term" value="F:copper ion binding"/>
    <property type="evidence" value="ECO:0007669"/>
    <property type="project" value="InterPro"/>
</dbReference>